<gene>
    <name evidence="2" type="ORF">SBA5_110038</name>
</gene>
<dbReference type="Pfam" id="PF13561">
    <property type="entry name" value="adh_short_C2"/>
    <property type="match status" value="1"/>
</dbReference>
<dbReference type="Gene3D" id="3.40.50.720">
    <property type="entry name" value="NAD(P)-binding Rossmann-like Domain"/>
    <property type="match status" value="1"/>
</dbReference>
<organism evidence="2 3">
    <name type="scientific">Candidatus Sulfuritelmatomonas gaucii</name>
    <dbReference type="NCBI Taxonomy" id="2043161"/>
    <lineage>
        <taxon>Bacteria</taxon>
        <taxon>Pseudomonadati</taxon>
        <taxon>Acidobacteriota</taxon>
        <taxon>Terriglobia</taxon>
        <taxon>Terriglobales</taxon>
        <taxon>Acidobacteriaceae</taxon>
        <taxon>Candidatus Sulfuritelmatomonas</taxon>
    </lineage>
</organism>
<accession>A0A2N9L310</accession>
<dbReference type="InterPro" id="IPR020904">
    <property type="entry name" value="Sc_DH/Rdtase_CS"/>
</dbReference>
<evidence type="ECO:0000313" key="3">
    <source>
        <dbReference type="Proteomes" id="UP000239735"/>
    </source>
</evidence>
<dbReference type="InterPro" id="IPR036291">
    <property type="entry name" value="NAD(P)-bd_dom_sf"/>
</dbReference>
<dbReference type="EMBL" id="OKRB01000013">
    <property type="protein sequence ID" value="SPE17678.1"/>
    <property type="molecule type" value="Genomic_DNA"/>
</dbReference>
<dbReference type="PRINTS" id="PR00081">
    <property type="entry name" value="GDHRDH"/>
</dbReference>
<dbReference type="CDD" id="cd05233">
    <property type="entry name" value="SDR_c"/>
    <property type="match status" value="1"/>
</dbReference>
<proteinExistence type="inferred from homology"/>
<dbReference type="PROSITE" id="PS00061">
    <property type="entry name" value="ADH_SHORT"/>
    <property type="match status" value="1"/>
</dbReference>
<dbReference type="Proteomes" id="UP000239735">
    <property type="component" value="Unassembled WGS sequence"/>
</dbReference>
<dbReference type="PRINTS" id="PR00080">
    <property type="entry name" value="SDRFAMILY"/>
</dbReference>
<sequence length="253" mass="26666">MRLLGKVAVVTGAAVGLGRAIATRYAQEGASVVAADTNVTEGEELVRDLSEQGHNAMFVEADVANDGAVRDLFAAAFARYKHIDVLCNNAAILLYDRDSEAHELSLDTWDNVMNVNLRGSFLCTKHAIPLMLNNGGGSIVYMGSPTGLYGCAPKLTAYSASKAGVMGLARVTAVAYAQKNIRVNAIVPGTMETPMNHSVLSDQESRDQLSRAVPLGRLGQPDDISGLAVFLASDESAYCTGGFYMCDGGLTAV</sequence>
<dbReference type="FunFam" id="3.40.50.720:FF:000084">
    <property type="entry name" value="Short-chain dehydrogenase reductase"/>
    <property type="match status" value="1"/>
</dbReference>
<evidence type="ECO:0000313" key="2">
    <source>
        <dbReference type="EMBL" id="SPE17678.1"/>
    </source>
</evidence>
<protein>
    <submittedName>
        <fullName evidence="2">Short-chain dehydrogenase</fullName>
    </submittedName>
</protein>
<dbReference type="OrthoDB" id="110471at2"/>
<name>A0A2N9L310_9BACT</name>
<dbReference type="GO" id="GO:0016616">
    <property type="term" value="F:oxidoreductase activity, acting on the CH-OH group of donors, NAD or NADP as acceptor"/>
    <property type="evidence" value="ECO:0007669"/>
    <property type="project" value="TreeGrafter"/>
</dbReference>
<dbReference type="PANTHER" id="PTHR42760">
    <property type="entry name" value="SHORT-CHAIN DEHYDROGENASES/REDUCTASES FAMILY MEMBER"/>
    <property type="match status" value="1"/>
</dbReference>
<dbReference type="InterPro" id="IPR002347">
    <property type="entry name" value="SDR_fam"/>
</dbReference>
<evidence type="ECO:0000256" key="1">
    <source>
        <dbReference type="ARBA" id="ARBA00006484"/>
    </source>
</evidence>
<reference evidence="3" key="1">
    <citation type="submission" date="2018-02" db="EMBL/GenBank/DDBJ databases">
        <authorList>
            <person name="Hausmann B."/>
        </authorList>
    </citation>
    <scope>NUCLEOTIDE SEQUENCE [LARGE SCALE GENOMIC DNA]</scope>
    <source>
        <strain evidence="3">Peat soil MAG SbA5</strain>
    </source>
</reference>
<dbReference type="SUPFAM" id="SSF51735">
    <property type="entry name" value="NAD(P)-binding Rossmann-fold domains"/>
    <property type="match status" value="1"/>
</dbReference>
<comment type="similarity">
    <text evidence="1">Belongs to the short-chain dehydrogenases/reductases (SDR) family.</text>
</comment>
<dbReference type="AlphaFoldDB" id="A0A2N9L310"/>
<dbReference type="NCBIfam" id="NF005559">
    <property type="entry name" value="PRK07231.1"/>
    <property type="match status" value="1"/>
</dbReference>